<feature type="domain" description="Glycosyl transferase family 1" evidence="2">
    <location>
        <begin position="180"/>
        <end position="339"/>
    </location>
</feature>
<accession>A0A1M4Y4K9</accession>
<dbReference type="GO" id="GO:0009103">
    <property type="term" value="P:lipopolysaccharide biosynthetic process"/>
    <property type="evidence" value="ECO:0007669"/>
    <property type="project" value="TreeGrafter"/>
</dbReference>
<dbReference type="OrthoDB" id="9806653at2"/>
<evidence type="ECO:0000259" key="2">
    <source>
        <dbReference type="Pfam" id="PF00534"/>
    </source>
</evidence>
<feature type="domain" description="Glycosyltransferase subfamily 4-like N-terminal" evidence="3">
    <location>
        <begin position="17"/>
        <end position="170"/>
    </location>
</feature>
<dbReference type="InterPro" id="IPR028098">
    <property type="entry name" value="Glyco_trans_4-like_N"/>
</dbReference>
<organism evidence="4 5">
    <name type="scientific">Marinitoga hydrogenitolerans (strain DSM 16785 / JCM 12826 / AT1271)</name>
    <dbReference type="NCBI Taxonomy" id="1122195"/>
    <lineage>
        <taxon>Bacteria</taxon>
        <taxon>Thermotogati</taxon>
        <taxon>Thermotogota</taxon>
        <taxon>Thermotogae</taxon>
        <taxon>Petrotogales</taxon>
        <taxon>Petrotogaceae</taxon>
        <taxon>Marinitoga</taxon>
    </lineage>
</organism>
<protein>
    <submittedName>
        <fullName evidence="4">Glycosyltransferase involved in cell wall bisynthesis</fullName>
    </submittedName>
</protein>
<dbReference type="GO" id="GO:0016757">
    <property type="term" value="F:glycosyltransferase activity"/>
    <property type="evidence" value="ECO:0007669"/>
    <property type="project" value="InterPro"/>
</dbReference>
<reference evidence="4" key="1">
    <citation type="submission" date="2016-11" db="EMBL/GenBank/DDBJ databases">
        <authorList>
            <person name="Varghese N."/>
            <person name="Submissions S."/>
        </authorList>
    </citation>
    <scope>NUCLEOTIDE SEQUENCE [LARGE SCALE GENOMIC DNA]</scope>
    <source>
        <strain evidence="4">DSM 16785</strain>
    </source>
</reference>
<comment type="caution">
    <text evidence="4">The sequence shown here is derived from an EMBL/GenBank/DDBJ whole genome shotgun (WGS) entry which is preliminary data.</text>
</comment>
<dbReference type="STRING" id="1122195.SAMN02745164_01592"/>
<dbReference type="EMBL" id="FQUI01000027">
    <property type="protein sequence ID" value="SHF00546.1"/>
    <property type="molecule type" value="Genomic_DNA"/>
</dbReference>
<sequence>MRKKLVALDCRMYGMSGIGRYTENLLNQIINNDDIEDVEFVIIDYNNKLKNFSNKKNIKKIINLKLKPFSIKEFLYGHFYFNSIAKYTDLIHFLHINVPYFFPKRSVFTIHDLIPIIKHEYFPSHKVIIYKNLMNRIASKSKFIISVSNNTKKDLMRLFNVDSKKIRTIYEKISVNFPHKKNRFNVKNYFLYVGNRKKHKNLNLAIEIFDKIFDKYPNYYFIIVGKKDSKFDEIDKLLLKINHKKNFVQIIDADDGDLSNLYKNATALIFLSEYEGFGIPPLEAAYFGIPTIASNSSSIPEVVKKGGILVDIKDKEKIYLEIIKIIENPKLKDKLSKEALNNYNFFSNYPELEKIMDVYREILNRR</sequence>
<dbReference type="Pfam" id="PF13439">
    <property type="entry name" value="Glyco_transf_4"/>
    <property type="match status" value="1"/>
</dbReference>
<name>A0A1M4Y4K9_MARH1</name>
<dbReference type="RefSeq" id="WP_159429511.1">
    <property type="nucleotide sequence ID" value="NZ_FQUI01000027.1"/>
</dbReference>
<dbReference type="PANTHER" id="PTHR46401">
    <property type="entry name" value="GLYCOSYLTRANSFERASE WBBK-RELATED"/>
    <property type="match status" value="1"/>
</dbReference>
<evidence type="ECO:0000259" key="3">
    <source>
        <dbReference type="Pfam" id="PF13439"/>
    </source>
</evidence>
<keyword evidence="1" id="KW-0808">Transferase</keyword>
<dbReference type="InterPro" id="IPR001296">
    <property type="entry name" value="Glyco_trans_1"/>
</dbReference>
<keyword evidence="5" id="KW-1185">Reference proteome</keyword>
<gene>
    <name evidence="4" type="ORF">SAMN02745164_01592</name>
</gene>
<dbReference type="Gene3D" id="3.40.50.2000">
    <property type="entry name" value="Glycogen Phosphorylase B"/>
    <property type="match status" value="2"/>
</dbReference>
<dbReference type="AlphaFoldDB" id="A0A1M4Y4K9"/>
<proteinExistence type="predicted"/>
<dbReference type="PANTHER" id="PTHR46401:SF2">
    <property type="entry name" value="GLYCOSYLTRANSFERASE WBBK-RELATED"/>
    <property type="match status" value="1"/>
</dbReference>
<evidence type="ECO:0000256" key="1">
    <source>
        <dbReference type="ARBA" id="ARBA00022679"/>
    </source>
</evidence>
<evidence type="ECO:0000313" key="5">
    <source>
        <dbReference type="Proteomes" id="UP000184334"/>
    </source>
</evidence>
<dbReference type="SUPFAM" id="SSF53756">
    <property type="entry name" value="UDP-Glycosyltransferase/glycogen phosphorylase"/>
    <property type="match status" value="1"/>
</dbReference>
<dbReference type="Pfam" id="PF00534">
    <property type="entry name" value="Glycos_transf_1"/>
    <property type="match status" value="1"/>
</dbReference>
<evidence type="ECO:0000313" key="4">
    <source>
        <dbReference type="EMBL" id="SHF00546.1"/>
    </source>
</evidence>
<dbReference type="Proteomes" id="UP000184334">
    <property type="component" value="Unassembled WGS sequence"/>
</dbReference>
<dbReference type="CDD" id="cd03809">
    <property type="entry name" value="GT4_MtfB-like"/>
    <property type="match status" value="1"/>
</dbReference>